<evidence type="ECO:0000259" key="13">
    <source>
        <dbReference type="Pfam" id="PF12483"/>
    </source>
</evidence>
<evidence type="ECO:0000256" key="4">
    <source>
        <dbReference type="ARBA" id="ARBA00022679"/>
    </source>
</evidence>
<evidence type="ECO:0000256" key="1">
    <source>
        <dbReference type="ARBA" id="ARBA00000900"/>
    </source>
</evidence>
<gene>
    <name evidence="14" type="ORF">AOB60_24060</name>
</gene>
<organism evidence="14 15">
    <name type="scientific">Streptomyces noursei</name>
    <name type="common">Streptomyces albulus</name>
    <dbReference type="NCBI Taxonomy" id="1971"/>
    <lineage>
        <taxon>Bacteria</taxon>
        <taxon>Bacillati</taxon>
        <taxon>Actinomycetota</taxon>
        <taxon>Actinomycetes</taxon>
        <taxon>Kitasatosporales</taxon>
        <taxon>Streptomycetaceae</taxon>
        <taxon>Streptomyces</taxon>
    </lineage>
</organism>
<comment type="caution">
    <text evidence="14">The sequence shown here is derived from an EMBL/GenBank/DDBJ whole genome shotgun (WGS) entry which is preliminary data.</text>
</comment>
<dbReference type="EC" id="2.3.2.27" evidence="3"/>
<protein>
    <recommendedName>
        <fullName evidence="3">RING-type E3 ubiquitin transferase</fullName>
        <ecNumber evidence="3">2.3.2.27</ecNumber>
    </recommendedName>
</protein>
<keyword evidence="4" id="KW-0808">Transferase</keyword>
<dbReference type="GO" id="GO:0061630">
    <property type="term" value="F:ubiquitin protein ligase activity"/>
    <property type="evidence" value="ECO:0007669"/>
    <property type="project" value="UniProtKB-EC"/>
</dbReference>
<feature type="transmembrane region" description="Helical" evidence="12">
    <location>
        <begin position="234"/>
        <end position="257"/>
    </location>
</feature>
<keyword evidence="11 12" id="KW-0472">Membrane</keyword>
<keyword evidence="7" id="KW-0863">Zinc-finger</keyword>
<dbReference type="GO" id="GO:0008270">
    <property type="term" value="F:zinc ion binding"/>
    <property type="evidence" value="ECO:0007669"/>
    <property type="project" value="UniProtKB-KW"/>
</dbReference>
<evidence type="ECO:0000256" key="5">
    <source>
        <dbReference type="ARBA" id="ARBA00022692"/>
    </source>
</evidence>
<reference evidence="15" key="1">
    <citation type="submission" date="2015-09" db="EMBL/GenBank/DDBJ databases">
        <authorList>
            <person name="Graham D.E."/>
            <person name="Mahan K.M."/>
            <person name="Klingeman D.M."/>
            <person name="Fida T."/>
            <person name="Giannone R.J."/>
            <person name="Hettich R.L."/>
            <person name="Parry R.J."/>
            <person name="Spain J.C."/>
        </authorList>
    </citation>
    <scope>NUCLEOTIDE SEQUENCE [LARGE SCALE GENOMIC DNA]</scope>
    <source>
        <strain evidence="15">JCM 4701</strain>
    </source>
</reference>
<dbReference type="Proteomes" id="UP000236047">
    <property type="component" value="Unassembled WGS sequence"/>
</dbReference>
<keyword evidence="15" id="KW-1185">Reference proteome</keyword>
<name>A0A2N8P8Q0_STRNR</name>
<accession>A0A2N8P8Q0</accession>
<dbReference type="GO" id="GO:0016567">
    <property type="term" value="P:protein ubiquitination"/>
    <property type="evidence" value="ECO:0007669"/>
    <property type="project" value="InterPro"/>
</dbReference>
<dbReference type="InterPro" id="IPR022170">
    <property type="entry name" value="MUL1-like"/>
</dbReference>
<feature type="domain" description="E3 Ubiquitin ligase MUL1-like" evidence="13">
    <location>
        <begin position="94"/>
        <end position="238"/>
    </location>
</feature>
<evidence type="ECO:0000256" key="3">
    <source>
        <dbReference type="ARBA" id="ARBA00012483"/>
    </source>
</evidence>
<evidence type="ECO:0000256" key="6">
    <source>
        <dbReference type="ARBA" id="ARBA00022723"/>
    </source>
</evidence>
<evidence type="ECO:0000256" key="10">
    <source>
        <dbReference type="ARBA" id="ARBA00022989"/>
    </source>
</evidence>
<evidence type="ECO:0000256" key="12">
    <source>
        <dbReference type="SAM" id="Phobius"/>
    </source>
</evidence>
<dbReference type="Pfam" id="PF12483">
    <property type="entry name" value="GIDE"/>
    <property type="match status" value="1"/>
</dbReference>
<dbReference type="GO" id="GO:0016020">
    <property type="term" value="C:membrane"/>
    <property type="evidence" value="ECO:0007669"/>
    <property type="project" value="UniProtKB-SubCell"/>
</dbReference>
<keyword evidence="5 12" id="KW-0812">Transmembrane</keyword>
<comment type="subcellular location">
    <subcellularLocation>
        <location evidence="2">Membrane</location>
        <topology evidence="2">Multi-pass membrane protein</topology>
    </subcellularLocation>
</comment>
<dbReference type="EMBL" id="LJSN01000003">
    <property type="protein sequence ID" value="PNE37390.1"/>
    <property type="molecule type" value="Genomic_DNA"/>
</dbReference>
<evidence type="ECO:0000256" key="7">
    <source>
        <dbReference type="ARBA" id="ARBA00022771"/>
    </source>
</evidence>
<keyword evidence="10 12" id="KW-1133">Transmembrane helix</keyword>
<evidence type="ECO:0000256" key="11">
    <source>
        <dbReference type="ARBA" id="ARBA00023136"/>
    </source>
</evidence>
<keyword evidence="9" id="KW-0862">Zinc</keyword>
<proteinExistence type="predicted"/>
<evidence type="ECO:0000256" key="2">
    <source>
        <dbReference type="ARBA" id="ARBA00004141"/>
    </source>
</evidence>
<evidence type="ECO:0000313" key="15">
    <source>
        <dbReference type="Proteomes" id="UP000236047"/>
    </source>
</evidence>
<keyword evidence="8" id="KW-0833">Ubl conjugation pathway</keyword>
<comment type="catalytic activity">
    <reaction evidence="1">
        <text>S-ubiquitinyl-[E2 ubiquitin-conjugating enzyme]-L-cysteine + [acceptor protein]-L-lysine = [E2 ubiquitin-conjugating enzyme]-L-cysteine + N(6)-ubiquitinyl-[acceptor protein]-L-lysine.</text>
        <dbReference type="EC" id="2.3.2.27"/>
    </reaction>
</comment>
<sequence>MIWVGLVGLVIAVCCAFLARVANARARAMERTETLPVEDLRALHEAAAAAAGAGHFRYRCEVVGQALPHKDGALRSELENAECVWHKHRITRTYEETYRDGNGNRRRRTRTEVVSEHSSRTAFFVADATGRIVIRPGDEEFIGAEKILDRFDPHTGDGNRLKLGPLSLNLGGGSGTLGYRREEWIVRPGTRAYVHGEAGDADGRLALAAPTEGGVFVLSAKSEAELLRTENRRVLGYGIGTGLAAVAGLVFLVLGILH</sequence>
<keyword evidence="6" id="KW-0479">Metal-binding</keyword>
<evidence type="ECO:0000256" key="8">
    <source>
        <dbReference type="ARBA" id="ARBA00022786"/>
    </source>
</evidence>
<dbReference type="AlphaFoldDB" id="A0A2N8P8Q0"/>
<evidence type="ECO:0000313" key="14">
    <source>
        <dbReference type="EMBL" id="PNE37390.1"/>
    </source>
</evidence>
<evidence type="ECO:0000256" key="9">
    <source>
        <dbReference type="ARBA" id="ARBA00022833"/>
    </source>
</evidence>